<sequence length="140" mass="14486">MAAAACSSSTLLALAVTSHLGASSSPTHGKYSVSASYSGVWRGERQPAEVEALNSGLGGKRGIGRAFTALARRDSAHEATLKPGVSQEAAVHQLTDPLDLKLDIIGSLVSTLPQQAERNGSLCGQKTATCRVVDDSVVRQ</sequence>
<proteinExistence type="predicted"/>
<dbReference type="Proteomes" id="UP000243799">
    <property type="component" value="Unassembled WGS sequence"/>
</dbReference>
<keyword evidence="2" id="KW-1185">Reference proteome</keyword>
<name>A0A1I1CUJ5_9PSEU</name>
<evidence type="ECO:0000313" key="2">
    <source>
        <dbReference type="Proteomes" id="UP000243799"/>
    </source>
</evidence>
<dbReference type="EMBL" id="FOKG01000045">
    <property type="protein sequence ID" value="SFB64568.1"/>
    <property type="molecule type" value="Genomic_DNA"/>
</dbReference>
<accession>A0A1I1CUJ5</accession>
<organism evidence="1 2">
    <name type="scientific">Amycolatopsis marina</name>
    <dbReference type="NCBI Taxonomy" id="490629"/>
    <lineage>
        <taxon>Bacteria</taxon>
        <taxon>Bacillati</taxon>
        <taxon>Actinomycetota</taxon>
        <taxon>Actinomycetes</taxon>
        <taxon>Pseudonocardiales</taxon>
        <taxon>Pseudonocardiaceae</taxon>
        <taxon>Amycolatopsis</taxon>
    </lineage>
</organism>
<evidence type="ECO:0000313" key="1">
    <source>
        <dbReference type="EMBL" id="SFB64568.1"/>
    </source>
</evidence>
<reference evidence="2" key="1">
    <citation type="submission" date="2016-10" db="EMBL/GenBank/DDBJ databases">
        <authorList>
            <person name="Varghese N."/>
            <person name="Submissions S."/>
        </authorList>
    </citation>
    <scope>NUCLEOTIDE SEQUENCE [LARGE SCALE GENOMIC DNA]</scope>
    <source>
        <strain evidence="2">CGMCC 4.3568</strain>
    </source>
</reference>
<gene>
    <name evidence="1" type="ORF">SAMN05216266_1451</name>
</gene>
<dbReference type="AlphaFoldDB" id="A0A1I1CUJ5"/>
<protein>
    <submittedName>
        <fullName evidence="1">Uncharacterized protein</fullName>
    </submittedName>
</protein>